<evidence type="ECO:0000313" key="2">
    <source>
        <dbReference type="Proteomes" id="UP001592528"/>
    </source>
</evidence>
<comment type="caution">
    <text evidence="1">The sequence shown here is derived from an EMBL/GenBank/DDBJ whole genome shotgun (WGS) entry which is preliminary data.</text>
</comment>
<gene>
    <name evidence="1" type="ORF">ACEZDJ_26115</name>
</gene>
<name>A0ABV6UTN4_9ACTN</name>
<accession>A0ABV6UTN4</accession>
<reference evidence="1 2" key="1">
    <citation type="submission" date="2024-09" db="EMBL/GenBank/DDBJ databases">
        <authorList>
            <person name="Lee S.D."/>
        </authorList>
    </citation>
    <scope>NUCLEOTIDE SEQUENCE [LARGE SCALE GENOMIC DNA]</scope>
    <source>
        <strain evidence="1 2">N1-5</strain>
    </source>
</reference>
<protein>
    <submittedName>
        <fullName evidence="1">Uncharacterized protein</fullName>
    </submittedName>
</protein>
<dbReference type="RefSeq" id="WP_030265307.1">
    <property type="nucleotide sequence ID" value="NZ_JBHEZZ010000016.1"/>
</dbReference>
<proteinExistence type="predicted"/>
<keyword evidence="2" id="KW-1185">Reference proteome</keyword>
<dbReference type="EMBL" id="JBHEZZ010000016">
    <property type="protein sequence ID" value="MFC1404767.1"/>
    <property type="molecule type" value="Genomic_DNA"/>
</dbReference>
<sequence length="100" mass="11125">MPSVTMRRKRPVTVRTLLWTGLNQEEMTEFCGGAFRVIAATGPGNPGQDSKITAEVFDELHSTWVGVYTGHHVVRGVRGEFYPIDETVLNETYEPADADL</sequence>
<organism evidence="1 2">
    <name type="scientific">Streptacidiphilus cavernicola</name>
    <dbReference type="NCBI Taxonomy" id="3342716"/>
    <lineage>
        <taxon>Bacteria</taxon>
        <taxon>Bacillati</taxon>
        <taxon>Actinomycetota</taxon>
        <taxon>Actinomycetes</taxon>
        <taxon>Kitasatosporales</taxon>
        <taxon>Streptomycetaceae</taxon>
        <taxon>Streptacidiphilus</taxon>
    </lineage>
</organism>
<evidence type="ECO:0000313" key="1">
    <source>
        <dbReference type="EMBL" id="MFC1404767.1"/>
    </source>
</evidence>
<dbReference type="Proteomes" id="UP001592528">
    <property type="component" value="Unassembled WGS sequence"/>
</dbReference>